<comment type="caution">
    <text evidence="8">The sequence shown here is derived from an EMBL/GenBank/DDBJ whole genome shotgun (WGS) entry which is preliminary data.</text>
</comment>
<feature type="region of interest" description="Disordered" evidence="5">
    <location>
        <begin position="1010"/>
        <end position="1035"/>
    </location>
</feature>
<sequence length="1035" mass="107987">MSSRGGPQGEAPLRVRVLGGLEIEGHDLRALGSRKARALLRRLAVAQGRPVEVDELATAVWGDALPAAPHDQLSVLVSRLRGVLGADRLHRDDAGYALAADWFDLADLESRADAIAERLRMGHGAGAFAAASAALALVRGPLLPEEDRPWAVGPRSGAATTVARVRRLAAESALLVGEAEPARELAAALLDDDPYDEAAVRLAMRAEVAAGRPAAALTAFEQLRSRLADDLGTDPAASTRDLHLAVLRGEVGPPVAGPPLVGRAEQLRRLDAALATAERGSATALVVEAAAGMGKSALLRAWTARAAERALVVQGRADPLGRALPLQPVADALAGLVRARGTAVLGPQASLLGPLLSAEPPPAVSTVSDADAGWRSLMAGLVAVLDRAREGRPLVVVVDDLHLTAAGTGEFLAFLLRRSERVAVVAARRPGPGLDLPGAAHVPLPPLSLAEATALVGAARGEDLHARSGGHPLFLVELARAQDTELPGSVVAAVTTDVDRLGTAADVLRLAAVLGPAVDVDLLAAVSGAPPEEVLDAVERAARGGLLAAAGARLVFAHEVVREAVADGVSPPRRVAAQARAARLLAARGDADPLAVAHHARLGGEPELGAAALTDAAERAAARWQRGEAERLLDDALLLHATPAAHLARGRLRLARLDLDGARADAERAIADGAGAAAFELAGWVAYYGRDYDAARRYADEGATRTTDPAVRSSCLALGGRLRHNRGDLAAAGTLLTEAVEVAPAAVRGVAQVWHAQLLVHTGSPARALDVARRGLLDPHLGHPFAGLYARFTVAFSLALTGSWAAAYDAVDDLDREADRVGDLRFPPVTANLRGWLLRAAGRLDDAAELHARSAGWSQVETFREPVYAGLLDLTEDRFAAGDPVAAAAALDRCADLPDWTGSMGWRHRHRHRLLLARLALRDGRPAEAEERARALAVDAAARGDPRYAGRAAVLAATAAGRPHDGLPALVDGFLPLAGPDGWRDLGELAAATGSDAVWRLAEQRAQQVVTAARPRPDGDAIARSVREQLDRWRP</sequence>
<dbReference type="InterPro" id="IPR011990">
    <property type="entry name" value="TPR-like_helical_dom_sf"/>
</dbReference>
<dbReference type="InterPro" id="IPR005158">
    <property type="entry name" value="BTAD"/>
</dbReference>
<evidence type="ECO:0000256" key="4">
    <source>
        <dbReference type="ARBA" id="ARBA00023163"/>
    </source>
</evidence>
<dbReference type="InterPro" id="IPR016032">
    <property type="entry name" value="Sig_transdc_resp-reg_C-effctor"/>
</dbReference>
<keyword evidence="4" id="KW-0804">Transcription</keyword>
<dbReference type="Gene3D" id="1.10.10.10">
    <property type="entry name" value="Winged helix-like DNA-binding domain superfamily/Winged helix DNA-binding domain"/>
    <property type="match status" value="1"/>
</dbReference>
<dbReference type="Proteomes" id="UP000541969">
    <property type="component" value="Unassembled WGS sequence"/>
</dbReference>
<dbReference type="EMBL" id="JACBZT010000001">
    <property type="protein sequence ID" value="NYJ04060.1"/>
    <property type="molecule type" value="Genomic_DNA"/>
</dbReference>
<evidence type="ECO:0000256" key="1">
    <source>
        <dbReference type="ARBA" id="ARBA00005820"/>
    </source>
</evidence>
<dbReference type="SMART" id="SM01043">
    <property type="entry name" value="BTAD"/>
    <property type="match status" value="1"/>
</dbReference>
<gene>
    <name evidence="8" type="ORF">GGQ55_000338</name>
</gene>
<evidence type="ECO:0000256" key="3">
    <source>
        <dbReference type="ARBA" id="ARBA00023125"/>
    </source>
</evidence>
<reference evidence="8 9" key="1">
    <citation type="submission" date="2020-07" db="EMBL/GenBank/DDBJ databases">
        <title>Sequencing the genomes of 1000 actinobacteria strains.</title>
        <authorList>
            <person name="Klenk H.-P."/>
        </authorList>
    </citation>
    <scope>NUCLEOTIDE SEQUENCE [LARGE SCALE GENOMIC DNA]</scope>
    <source>
        <strain evidence="8 9">DSM 104001</strain>
    </source>
</reference>
<name>A0A853C7S6_9ACTN</name>
<dbReference type="RefSeq" id="WP_179714828.1">
    <property type="nucleotide sequence ID" value="NZ_JACBZT010000001.1"/>
</dbReference>
<proteinExistence type="inferred from homology"/>
<keyword evidence="9" id="KW-1185">Reference proteome</keyword>
<evidence type="ECO:0000259" key="6">
    <source>
        <dbReference type="SMART" id="SM00862"/>
    </source>
</evidence>
<organism evidence="8 9">
    <name type="scientific">Petropleomorpha daqingensis</name>
    <dbReference type="NCBI Taxonomy" id="2026353"/>
    <lineage>
        <taxon>Bacteria</taxon>
        <taxon>Bacillati</taxon>
        <taxon>Actinomycetota</taxon>
        <taxon>Actinomycetes</taxon>
        <taxon>Geodermatophilales</taxon>
        <taxon>Geodermatophilaceae</taxon>
        <taxon>Petropleomorpha</taxon>
    </lineage>
</organism>
<dbReference type="SUPFAM" id="SSF46894">
    <property type="entry name" value="C-terminal effector domain of the bipartite response regulators"/>
    <property type="match status" value="1"/>
</dbReference>
<dbReference type="Gene3D" id="1.25.40.10">
    <property type="entry name" value="Tetratricopeptide repeat domain"/>
    <property type="match status" value="2"/>
</dbReference>
<evidence type="ECO:0000313" key="8">
    <source>
        <dbReference type="EMBL" id="NYJ04060.1"/>
    </source>
</evidence>
<dbReference type="InterPro" id="IPR001867">
    <property type="entry name" value="OmpR/PhoB-type_DNA-bd"/>
</dbReference>
<comment type="similarity">
    <text evidence="1">Belongs to the AfsR/DnrI/RedD regulatory family.</text>
</comment>
<feature type="compositionally biased region" description="Basic and acidic residues" evidence="5">
    <location>
        <begin position="1015"/>
        <end position="1035"/>
    </location>
</feature>
<keyword evidence="2" id="KW-0805">Transcription regulation</keyword>
<dbReference type="AlphaFoldDB" id="A0A853C7S6"/>
<dbReference type="PANTHER" id="PTHR35807:SF1">
    <property type="entry name" value="TRANSCRIPTIONAL REGULATOR REDD"/>
    <property type="match status" value="1"/>
</dbReference>
<evidence type="ECO:0000259" key="7">
    <source>
        <dbReference type="SMART" id="SM01043"/>
    </source>
</evidence>
<protein>
    <submittedName>
        <fullName evidence="8">DNA-binding SARP family transcriptional activator/tetratricopeptide (TPR) repeat protein</fullName>
    </submittedName>
</protein>
<dbReference type="SUPFAM" id="SSF52540">
    <property type="entry name" value="P-loop containing nucleoside triphosphate hydrolases"/>
    <property type="match status" value="1"/>
</dbReference>
<dbReference type="InterPro" id="IPR036388">
    <property type="entry name" value="WH-like_DNA-bd_sf"/>
</dbReference>
<evidence type="ECO:0000256" key="5">
    <source>
        <dbReference type="SAM" id="MobiDB-lite"/>
    </source>
</evidence>
<evidence type="ECO:0000313" key="9">
    <source>
        <dbReference type="Proteomes" id="UP000541969"/>
    </source>
</evidence>
<dbReference type="Pfam" id="PF13191">
    <property type="entry name" value="AAA_16"/>
    <property type="match status" value="1"/>
</dbReference>
<dbReference type="GO" id="GO:0006355">
    <property type="term" value="P:regulation of DNA-templated transcription"/>
    <property type="evidence" value="ECO:0007669"/>
    <property type="project" value="InterPro"/>
</dbReference>
<dbReference type="InterPro" id="IPR051677">
    <property type="entry name" value="AfsR-DnrI-RedD_regulator"/>
</dbReference>
<dbReference type="InterPro" id="IPR027417">
    <property type="entry name" value="P-loop_NTPase"/>
</dbReference>
<dbReference type="PANTHER" id="PTHR35807">
    <property type="entry name" value="TRANSCRIPTIONAL REGULATOR REDD-RELATED"/>
    <property type="match status" value="1"/>
</dbReference>
<dbReference type="GO" id="GO:0003677">
    <property type="term" value="F:DNA binding"/>
    <property type="evidence" value="ECO:0007669"/>
    <property type="project" value="UniProtKB-KW"/>
</dbReference>
<keyword evidence="3 8" id="KW-0238">DNA-binding</keyword>
<dbReference type="SUPFAM" id="SSF48452">
    <property type="entry name" value="TPR-like"/>
    <property type="match status" value="1"/>
</dbReference>
<dbReference type="SMART" id="SM00862">
    <property type="entry name" value="Trans_reg_C"/>
    <property type="match status" value="1"/>
</dbReference>
<accession>A0A853C7S6</accession>
<dbReference type="Pfam" id="PF03704">
    <property type="entry name" value="BTAD"/>
    <property type="match status" value="1"/>
</dbReference>
<evidence type="ECO:0000256" key="2">
    <source>
        <dbReference type="ARBA" id="ARBA00023015"/>
    </source>
</evidence>
<feature type="domain" description="Bacterial transcriptional activator" evidence="7">
    <location>
        <begin position="103"/>
        <end position="247"/>
    </location>
</feature>
<feature type="domain" description="OmpR/PhoB-type" evidence="6">
    <location>
        <begin position="25"/>
        <end position="98"/>
    </location>
</feature>
<dbReference type="GO" id="GO:0000160">
    <property type="term" value="P:phosphorelay signal transduction system"/>
    <property type="evidence" value="ECO:0007669"/>
    <property type="project" value="InterPro"/>
</dbReference>
<dbReference type="InterPro" id="IPR041664">
    <property type="entry name" value="AAA_16"/>
</dbReference>